<protein>
    <submittedName>
        <fullName evidence="2">Type I-E CRISPR-associated protein Cas5/CasD</fullName>
    </submittedName>
</protein>
<evidence type="ECO:0000313" key="3">
    <source>
        <dbReference type="Proteomes" id="UP000623795"/>
    </source>
</evidence>
<dbReference type="InterPro" id="IPR021124">
    <property type="entry name" value="CRISPR-assoc_prot_Cas5"/>
</dbReference>
<dbReference type="NCBIfam" id="TIGR01868">
    <property type="entry name" value="casD_Cas5e"/>
    <property type="match status" value="1"/>
</dbReference>
<keyword evidence="1" id="KW-0051">Antiviral defense</keyword>
<evidence type="ECO:0000313" key="2">
    <source>
        <dbReference type="EMBL" id="NMG44762.1"/>
    </source>
</evidence>
<comment type="caution">
    <text evidence="2">The sequence shown here is derived from an EMBL/GenBank/DDBJ whole genome shotgun (WGS) entry which is preliminary data.</text>
</comment>
<dbReference type="NCBIfam" id="TIGR02593">
    <property type="entry name" value="CRISPR_cas5"/>
    <property type="match status" value="1"/>
</dbReference>
<name>A0ABX1PZ88_9RHOO</name>
<dbReference type="Pfam" id="PF09704">
    <property type="entry name" value="Cas_Cas5d"/>
    <property type="match status" value="1"/>
</dbReference>
<evidence type="ECO:0000256" key="1">
    <source>
        <dbReference type="ARBA" id="ARBA00023118"/>
    </source>
</evidence>
<gene>
    <name evidence="2" type="primary">cas5e</name>
    <name evidence="2" type="ORF">GPA22_13620</name>
</gene>
<proteinExistence type="predicted"/>
<dbReference type="InterPro" id="IPR013422">
    <property type="entry name" value="CRISPR-assoc_prot_Cas5_N"/>
</dbReference>
<sequence length="259" mass="28898">MAEYLVFRLYGPMASWGEIAVGESRHSASQPSRSALLGLLGAALGVRREDDDAQARLNAGYRFGIKLHATGHPLRDYHTVQAGPQLKKLTYRTRRQELALPTREQLGTLLSAREYRCDAFATVAVGTTPEAPWSLGRLTEALRYPAFPLYLGRKSCPLSAPLAPRVAEFDSLKSALDAFDASPFPELDKDATRASNIAQRWLKLGSGQARYYWDEAWGVEALAPDSPATMSLTRHDTPTSRRRWQFSPRQEFMRLEDAS</sequence>
<dbReference type="Gene3D" id="3.30.70.2660">
    <property type="match status" value="1"/>
</dbReference>
<accession>A0ABX1PZ88</accession>
<reference evidence="2 3" key="1">
    <citation type="submission" date="2019-12" db="EMBL/GenBank/DDBJ databases">
        <title>Comparative genomics gives insights into the taxonomy of the Azoarcus-Aromatoleum group and reveals separate origins of nif in the plant-associated Azoarcus and non-plant-associated Aromatoleum sub-groups.</title>
        <authorList>
            <person name="Lafos M."/>
            <person name="Maluk M."/>
            <person name="Batista M."/>
            <person name="Junghare M."/>
            <person name="Carmona M."/>
            <person name="Faoro H."/>
            <person name="Cruz L.M."/>
            <person name="Battistoni F."/>
            <person name="De Souza E."/>
            <person name="Pedrosa F."/>
            <person name="Chen W.-M."/>
            <person name="Poole P.S."/>
            <person name="Dixon R.A."/>
            <person name="James E.K."/>
        </authorList>
    </citation>
    <scope>NUCLEOTIDE SEQUENCE [LARGE SCALE GENOMIC DNA]</scope>
    <source>
        <strain evidence="2 3">Td21</strain>
    </source>
</reference>
<dbReference type="Proteomes" id="UP000623795">
    <property type="component" value="Unassembled WGS sequence"/>
</dbReference>
<dbReference type="InterPro" id="IPR010147">
    <property type="entry name" value="CRISPR-assoc_prot_CasD"/>
</dbReference>
<dbReference type="CDD" id="cd09756">
    <property type="entry name" value="Cas5_I-E"/>
    <property type="match status" value="1"/>
</dbReference>
<organism evidence="2 3">
    <name type="scientific">Aromatoleum toluvorans</name>
    <dbReference type="NCBI Taxonomy" id="92002"/>
    <lineage>
        <taxon>Bacteria</taxon>
        <taxon>Pseudomonadati</taxon>
        <taxon>Pseudomonadota</taxon>
        <taxon>Betaproteobacteria</taxon>
        <taxon>Rhodocyclales</taxon>
        <taxon>Rhodocyclaceae</taxon>
        <taxon>Aromatoleum</taxon>
    </lineage>
</organism>
<keyword evidence="3" id="KW-1185">Reference proteome</keyword>
<dbReference type="RefSeq" id="WP_169256618.1">
    <property type="nucleotide sequence ID" value="NZ_WTVN01000020.1"/>
</dbReference>
<dbReference type="EMBL" id="WTVN01000020">
    <property type="protein sequence ID" value="NMG44762.1"/>
    <property type="molecule type" value="Genomic_DNA"/>
</dbReference>